<name>A0A5N5FJU3_9ROSA</name>
<dbReference type="InterPro" id="IPR032739">
    <property type="entry name" value="MRNIP"/>
</dbReference>
<evidence type="ECO:0000256" key="1">
    <source>
        <dbReference type="SAM" id="MobiDB-lite"/>
    </source>
</evidence>
<feature type="compositionally biased region" description="Basic and acidic residues" evidence="1">
    <location>
        <begin position="90"/>
        <end position="99"/>
    </location>
</feature>
<dbReference type="OrthoDB" id="5960226at2759"/>
<sequence>MPPPPIFIAVQCCQCSTVKQRNKSNKWAYVVFNQKQFIRQIFAQGPMAKGLRLFVQSSNMSRQSAHQTQHQQQKQQEQDTLVSSDCSQETAKKERTDRTQYLDSKEGYGFEPGIVTEFPAKLWKKPKLNKYGVDEPPFELPRKSRKINQIPINTLLKKKISDYQCKVNMALVPKNAMEGDSLIHPMHQANQ</sequence>
<reference evidence="4" key="2">
    <citation type="submission" date="2019-10" db="EMBL/GenBank/DDBJ databases">
        <title>A de novo genome assembly of a pear dwarfing rootstock.</title>
        <authorList>
            <person name="Wang F."/>
            <person name="Wang J."/>
            <person name="Li S."/>
            <person name="Zhang Y."/>
            <person name="Fang M."/>
            <person name="Ma L."/>
            <person name="Zhao Y."/>
            <person name="Jiang S."/>
        </authorList>
    </citation>
    <scope>NUCLEOTIDE SEQUENCE [LARGE SCALE GENOMIC DNA]</scope>
</reference>
<evidence type="ECO:0000259" key="2">
    <source>
        <dbReference type="Pfam" id="PF15749"/>
    </source>
</evidence>
<dbReference type="GO" id="GO:0007095">
    <property type="term" value="P:mitotic G2 DNA damage checkpoint signaling"/>
    <property type="evidence" value="ECO:0007669"/>
    <property type="project" value="TreeGrafter"/>
</dbReference>
<evidence type="ECO:0000313" key="4">
    <source>
        <dbReference type="Proteomes" id="UP000327157"/>
    </source>
</evidence>
<dbReference type="PANTHER" id="PTHR15863:SF2">
    <property type="entry name" value="MRN COMPLEX-INTERACTING PROTEIN"/>
    <property type="match status" value="1"/>
</dbReference>
<dbReference type="AlphaFoldDB" id="A0A5N5FJU3"/>
<dbReference type="Proteomes" id="UP000327157">
    <property type="component" value="Chromosome 10"/>
</dbReference>
<keyword evidence="4" id="KW-1185">Reference proteome</keyword>
<dbReference type="Pfam" id="PF15749">
    <property type="entry name" value="MRNIP"/>
    <property type="match status" value="1"/>
</dbReference>
<proteinExistence type="predicted"/>
<protein>
    <recommendedName>
        <fullName evidence="2">MRN complex-interacting protein N-terminal domain-containing protein</fullName>
    </recommendedName>
</protein>
<dbReference type="GO" id="GO:0003682">
    <property type="term" value="F:chromatin binding"/>
    <property type="evidence" value="ECO:0007669"/>
    <property type="project" value="TreeGrafter"/>
</dbReference>
<feature type="compositionally biased region" description="Low complexity" evidence="1">
    <location>
        <begin position="63"/>
        <end position="75"/>
    </location>
</feature>
<gene>
    <name evidence="3" type="ORF">D8674_004423</name>
</gene>
<feature type="region of interest" description="Disordered" evidence="1">
    <location>
        <begin position="59"/>
        <end position="99"/>
    </location>
</feature>
<dbReference type="PANTHER" id="PTHR15863">
    <property type="entry name" value="MRN COMPLEX-INTERACTING PROTEIN"/>
    <property type="match status" value="1"/>
</dbReference>
<dbReference type="EMBL" id="SMOL01000695">
    <property type="protein sequence ID" value="KAB2603418.1"/>
    <property type="molecule type" value="Genomic_DNA"/>
</dbReference>
<feature type="compositionally biased region" description="Polar residues" evidence="1">
    <location>
        <begin position="79"/>
        <end position="89"/>
    </location>
</feature>
<feature type="domain" description="MRN complex-interacting protein N-terminal" evidence="2">
    <location>
        <begin position="10"/>
        <end position="97"/>
    </location>
</feature>
<accession>A0A5N5FJU3</accession>
<evidence type="ECO:0000313" key="3">
    <source>
        <dbReference type="EMBL" id="KAB2603418.1"/>
    </source>
</evidence>
<comment type="caution">
    <text evidence="3">The sequence shown here is derived from an EMBL/GenBank/DDBJ whole genome shotgun (WGS) entry which is preliminary data.</text>
</comment>
<reference evidence="3 4" key="1">
    <citation type="submission" date="2019-09" db="EMBL/GenBank/DDBJ databases">
        <authorList>
            <person name="Ou C."/>
        </authorList>
    </citation>
    <scope>NUCLEOTIDE SEQUENCE [LARGE SCALE GENOMIC DNA]</scope>
    <source>
        <strain evidence="3">S2</strain>
        <tissue evidence="3">Leaf</tissue>
    </source>
</reference>
<organism evidence="3 4">
    <name type="scientific">Pyrus ussuriensis x Pyrus communis</name>
    <dbReference type="NCBI Taxonomy" id="2448454"/>
    <lineage>
        <taxon>Eukaryota</taxon>
        <taxon>Viridiplantae</taxon>
        <taxon>Streptophyta</taxon>
        <taxon>Embryophyta</taxon>
        <taxon>Tracheophyta</taxon>
        <taxon>Spermatophyta</taxon>
        <taxon>Magnoliopsida</taxon>
        <taxon>eudicotyledons</taxon>
        <taxon>Gunneridae</taxon>
        <taxon>Pentapetalae</taxon>
        <taxon>rosids</taxon>
        <taxon>fabids</taxon>
        <taxon>Rosales</taxon>
        <taxon>Rosaceae</taxon>
        <taxon>Amygdaloideae</taxon>
        <taxon>Maleae</taxon>
        <taxon>Pyrus</taxon>
    </lineage>
</organism>
<dbReference type="GO" id="GO:0005634">
    <property type="term" value="C:nucleus"/>
    <property type="evidence" value="ECO:0007669"/>
    <property type="project" value="TreeGrafter"/>
</dbReference>
<reference evidence="3 4" key="3">
    <citation type="submission" date="2019-11" db="EMBL/GenBank/DDBJ databases">
        <title>A de novo genome assembly of a pear dwarfing rootstock.</title>
        <authorList>
            <person name="Wang F."/>
            <person name="Wang J."/>
            <person name="Li S."/>
            <person name="Zhang Y."/>
            <person name="Fang M."/>
            <person name="Ma L."/>
            <person name="Zhao Y."/>
            <person name="Jiang S."/>
        </authorList>
    </citation>
    <scope>NUCLEOTIDE SEQUENCE [LARGE SCALE GENOMIC DNA]</scope>
    <source>
        <strain evidence="3">S2</strain>
        <tissue evidence="3">Leaf</tissue>
    </source>
</reference>
<dbReference type="InterPro" id="IPR049472">
    <property type="entry name" value="MRNIP_N"/>
</dbReference>